<dbReference type="STRING" id="1802440.A2569_00275"/>
<dbReference type="EMBL" id="MHTL01000010">
    <property type="protein sequence ID" value="OHA60703.1"/>
    <property type="molecule type" value="Genomic_DNA"/>
</dbReference>
<dbReference type="AlphaFoldDB" id="A0A1G2QJX2"/>
<name>A0A1G2QJX2_9BACT</name>
<keyword evidence="4 5" id="KW-0694">RNA-binding</keyword>
<dbReference type="InterPro" id="IPR028909">
    <property type="entry name" value="bL21-like"/>
</dbReference>
<dbReference type="GO" id="GO:0006412">
    <property type="term" value="P:translation"/>
    <property type="evidence" value="ECO:0007669"/>
    <property type="project" value="UniProtKB-UniRule"/>
</dbReference>
<sequence length="117" mass="12654">MAFAVIKTGGKQYVAREGETLTIERLKVGSPTSAVSEVGLPLKKGGTVTFDEVLLVSDGGMLVLGAPMVEGKSVTATFEREIREPKKITYKYKPKARTRVKRGSRQIKAVVKISTVS</sequence>
<accession>A0A1G2QJX2</accession>
<evidence type="ECO:0000256" key="5">
    <source>
        <dbReference type="RuleBase" id="RU000562"/>
    </source>
</evidence>
<dbReference type="InterPro" id="IPR036164">
    <property type="entry name" value="bL21-like_sf"/>
</dbReference>
<dbReference type="NCBIfam" id="TIGR00061">
    <property type="entry name" value="L21"/>
    <property type="match status" value="1"/>
</dbReference>
<evidence type="ECO:0000313" key="7">
    <source>
        <dbReference type="Proteomes" id="UP000177090"/>
    </source>
</evidence>
<dbReference type="GO" id="GO:0019843">
    <property type="term" value="F:rRNA binding"/>
    <property type="evidence" value="ECO:0007669"/>
    <property type="project" value="UniProtKB-UniRule"/>
</dbReference>
<dbReference type="Pfam" id="PF00829">
    <property type="entry name" value="Ribosomal_L21p"/>
    <property type="match status" value="1"/>
</dbReference>
<comment type="similarity">
    <text evidence="1 4 5">Belongs to the bacterial ribosomal protein bL21 family.</text>
</comment>
<dbReference type="InterPro" id="IPR001787">
    <property type="entry name" value="Ribosomal_bL21"/>
</dbReference>
<keyword evidence="4 5" id="KW-0699">rRNA-binding</keyword>
<dbReference type="Proteomes" id="UP000177090">
    <property type="component" value="Unassembled WGS sequence"/>
</dbReference>
<comment type="subunit">
    <text evidence="4">Part of the 50S ribosomal subunit. Contacts protein L20.</text>
</comment>
<proteinExistence type="inferred from homology"/>
<dbReference type="GO" id="GO:0005737">
    <property type="term" value="C:cytoplasm"/>
    <property type="evidence" value="ECO:0007669"/>
    <property type="project" value="UniProtKB-ARBA"/>
</dbReference>
<organism evidence="6 7">
    <name type="scientific">Candidatus Vogelbacteria bacterium RIFOXYD1_FULL_51_18</name>
    <dbReference type="NCBI Taxonomy" id="1802440"/>
    <lineage>
        <taxon>Bacteria</taxon>
        <taxon>Candidatus Vogeliibacteriota</taxon>
    </lineage>
</organism>
<dbReference type="HAMAP" id="MF_01363">
    <property type="entry name" value="Ribosomal_bL21"/>
    <property type="match status" value="1"/>
</dbReference>
<gene>
    <name evidence="4" type="primary">rplU</name>
    <name evidence="6" type="ORF">A2569_00275</name>
</gene>
<keyword evidence="2 4" id="KW-0689">Ribosomal protein</keyword>
<dbReference type="PANTHER" id="PTHR21349">
    <property type="entry name" value="50S RIBOSOMAL PROTEIN L21"/>
    <property type="match status" value="1"/>
</dbReference>
<dbReference type="SUPFAM" id="SSF141091">
    <property type="entry name" value="L21p-like"/>
    <property type="match status" value="1"/>
</dbReference>
<dbReference type="GO" id="GO:0005840">
    <property type="term" value="C:ribosome"/>
    <property type="evidence" value="ECO:0007669"/>
    <property type="project" value="UniProtKB-KW"/>
</dbReference>
<comment type="caution">
    <text evidence="6">The sequence shown here is derived from an EMBL/GenBank/DDBJ whole genome shotgun (WGS) entry which is preliminary data.</text>
</comment>
<evidence type="ECO:0000256" key="3">
    <source>
        <dbReference type="ARBA" id="ARBA00023274"/>
    </source>
</evidence>
<keyword evidence="3 4" id="KW-0687">Ribonucleoprotein</keyword>
<protein>
    <recommendedName>
        <fullName evidence="4">Large ribosomal subunit protein bL21</fullName>
    </recommendedName>
</protein>
<dbReference type="GO" id="GO:1990904">
    <property type="term" value="C:ribonucleoprotein complex"/>
    <property type="evidence" value="ECO:0007669"/>
    <property type="project" value="UniProtKB-KW"/>
</dbReference>
<reference evidence="6 7" key="1">
    <citation type="journal article" date="2016" name="Nat. Commun.">
        <title>Thousands of microbial genomes shed light on interconnected biogeochemical processes in an aquifer system.</title>
        <authorList>
            <person name="Anantharaman K."/>
            <person name="Brown C.T."/>
            <person name="Hug L.A."/>
            <person name="Sharon I."/>
            <person name="Castelle C.J."/>
            <person name="Probst A.J."/>
            <person name="Thomas B.C."/>
            <person name="Singh A."/>
            <person name="Wilkins M.J."/>
            <person name="Karaoz U."/>
            <person name="Brodie E.L."/>
            <person name="Williams K.H."/>
            <person name="Hubbard S.S."/>
            <person name="Banfield J.F."/>
        </authorList>
    </citation>
    <scope>NUCLEOTIDE SEQUENCE [LARGE SCALE GENOMIC DNA]</scope>
</reference>
<comment type="function">
    <text evidence="4 5">This protein binds to 23S rRNA in the presence of protein L20.</text>
</comment>
<dbReference type="GO" id="GO:0003735">
    <property type="term" value="F:structural constituent of ribosome"/>
    <property type="evidence" value="ECO:0007669"/>
    <property type="project" value="InterPro"/>
</dbReference>
<evidence type="ECO:0000313" key="6">
    <source>
        <dbReference type="EMBL" id="OHA60703.1"/>
    </source>
</evidence>
<evidence type="ECO:0000256" key="1">
    <source>
        <dbReference type="ARBA" id="ARBA00008563"/>
    </source>
</evidence>
<dbReference type="PANTHER" id="PTHR21349:SF0">
    <property type="entry name" value="LARGE RIBOSOMAL SUBUNIT PROTEIN BL21M"/>
    <property type="match status" value="1"/>
</dbReference>
<evidence type="ECO:0000256" key="4">
    <source>
        <dbReference type="HAMAP-Rule" id="MF_01363"/>
    </source>
</evidence>
<evidence type="ECO:0000256" key="2">
    <source>
        <dbReference type="ARBA" id="ARBA00022980"/>
    </source>
</evidence>